<keyword evidence="2" id="KW-1185">Reference proteome</keyword>
<dbReference type="GO" id="GO:0004386">
    <property type="term" value="F:helicase activity"/>
    <property type="evidence" value="ECO:0007669"/>
    <property type="project" value="UniProtKB-KW"/>
</dbReference>
<accession>A0A8H4AM43</accession>
<gene>
    <name evidence="1" type="ORF">F8M41_018054</name>
</gene>
<dbReference type="EMBL" id="WTPW01000428">
    <property type="protein sequence ID" value="KAF0512261.1"/>
    <property type="molecule type" value="Genomic_DNA"/>
</dbReference>
<organism evidence="1 2">
    <name type="scientific">Gigaspora margarita</name>
    <dbReference type="NCBI Taxonomy" id="4874"/>
    <lineage>
        <taxon>Eukaryota</taxon>
        <taxon>Fungi</taxon>
        <taxon>Fungi incertae sedis</taxon>
        <taxon>Mucoromycota</taxon>
        <taxon>Glomeromycotina</taxon>
        <taxon>Glomeromycetes</taxon>
        <taxon>Diversisporales</taxon>
        <taxon>Gigasporaceae</taxon>
        <taxon>Gigaspora</taxon>
    </lineage>
</organism>
<keyword evidence="1" id="KW-0067">ATP-binding</keyword>
<reference evidence="1 2" key="1">
    <citation type="journal article" date="2019" name="Environ. Microbiol.">
        <title>At the nexus of three kingdoms: the genome of the mycorrhizal fungus Gigaspora margarita provides insights into plant, endobacterial and fungal interactions.</title>
        <authorList>
            <person name="Venice F."/>
            <person name="Ghignone S."/>
            <person name="Salvioli di Fossalunga A."/>
            <person name="Amselem J."/>
            <person name="Novero M."/>
            <person name="Xianan X."/>
            <person name="Sedzielewska Toro K."/>
            <person name="Morin E."/>
            <person name="Lipzen A."/>
            <person name="Grigoriev I.V."/>
            <person name="Henrissat B."/>
            <person name="Martin F.M."/>
            <person name="Bonfante P."/>
        </authorList>
    </citation>
    <scope>NUCLEOTIDE SEQUENCE [LARGE SCALE GENOMIC DNA]</scope>
    <source>
        <strain evidence="1 2">BEG34</strain>
    </source>
</reference>
<keyword evidence="1" id="KW-0347">Helicase</keyword>
<proteinExistence type="predicted"/>
<name>A0A8H4AM43_GIGMA</name>
<dbReference type="OrthoDB" id="2445153at2759"/>
<evidence type="ECO:0000313" key="1">
    <source>
        <dbReference type="EMBL" id="KAF0512261.1"/>
    </source>
</evidence>
<dbReference type="Proteomes" id="UP000439903">
    <property type="component" value="Unassembled WGS sequence"/>
</dbReference>
<evidence type="ECO:0000313" key="2">
    <source>
        <dbReference type="Proteomes" id="UP000439903"/>
    </source>
</evidence>
<protein>
    <submittedName>
        <fullName evidence="1">ATP-dependent DNA helicase pif1</fullName>
    </submittedName>
</protein>
<sequence>MDMDFFKQVQRNRSYPLIATYEGKFINLFCFHNLKVSEISIIKESIIEYEEEYAIENINKQKIYCQNLTHLNNVLDKAKNLLEQSREKSKGHLWLQNVYSNFKPLEKRLLILKLSKIVIQCQEHPRILITIHYIGIERLDLT</sequence>
<keyword evidence="1" id="KW-0547">Nucleotide-binding</keyword>
<dbReference type="AlphaFoldDB" id="A0A8H4AM43"/>
<comment type="caution">
    <text evidence="1">The sequence shown here is derived from an EMBL/GenBank/DDBJ whole genome shotgun (WGS) entry which is preliminary data.</text>
</comment>
<keyword evidence="1" id="KW-0378">Hydrolase</keyword>